<feature type="compositionally biased region" description="Polar residues" evidence="1">
    <location>
        <begin position="708"/>
        <end position="719"/>
    </location>
</feature>
<feature type="region of interest" description="Disordered" evidence="1">
    <location>
        <begin position="725"/>
        <end position="749"/>
    </location>
</feature>
<proteinExistence type="predicted"/>
<reference evidence="3 4" key="1">
    <citation type="submission" date="2024-05" db="EMBL/GenBank/DDBJ databases">
        <title>Long read based assembly of the Candida bracarensis genome reveals expanded adhesin content.</title>
        <authorList>
            <person name="Marcet-Houben M."/>
            <person name="Ksiezopolska E."/>
            <person name="Gabaldon T."/>
        </authorList>
    </citation>
    <scope>NUCLEOTIDE SEQUENCE [LARGE SCALE GENOMIC DNA]</scope>
    <source>
        <strain evidence="3 4">CBM6</strain>
    </source>
</reference>
<organism evidence="3 4">
    <name type="scientific">Nakaseomyces bracarensis</name>
    <dbReference type="NCBI Taxonomy" id="273131"/>
    <lineage>
        <taxon>Eukaryota</taxon>
        <taxon>Fungi</taxon>
        <taxon>Dikarya</taxon>
        <taxon>Ascomycota</taxon>
        <taxon>Saccharomycotina</taxon>
        <taxon>Saccharomycetes</taxon>
        <taxon>Saccharomycetales</taxon>
        <taxon>Saccharomycetaceae</taxon>
        <taxon>Nakaseomyces</taxon>
    </lineage>
</organism>
<feature type="domain" description="K Homology" evidence="2">
    <location>
        <begin position="450"/>
        <end position="530"/>
    </location>
</feature>
<dbReference type="EMBL" id="JBEVYD010000006">
    <property type="protein sequence ID" value="KAL3231770.1"/>
    <property type="molecule type" value="Genomic_DNA"/>
</dbReference>
<dbReference type="Proteomes" id="UP001623330">
    <property type="component" value="Unassembled WGS sequence"/>
</dbReference>
<comment type="caution">
    <text evidence="3">The sequence shown here is derived from an EMBL/GenBank/DDBJ whole genome shotgun (WGS) entry which is preliminary data.</text>
</comment>
<evidence type="ECO:0000313" key="3">
    <source>
        <dbReference type="EMBL" id="KAL3231770.1"/>
    </source>
</evidence>
<evidence type="ECO:0000313" key="4">
    <source>
        <dbReference type="Proteomes" id="UP001623330"/>
    </source>
</evidence>
<dbReference type="Gene3D" id="3.30.1370.10">
    <property type="entry name" value="K Homology domain, type 1"/>
    <property type="match status" value="1"/>
</dbReference>
<feature type="region of interest" description="Disordered" evidence="1">
    <location>
        <begin position="700"/>
        <end position="719"/>
    </location>
</feature>
<sequence length="778" mass="89649">MSVQVITPLIKEVFIKPDAIFITDNNWQGIPDSLGIDDNRKGFFSIPKDFKPHQIEKVHVNKWFIRGHTTELDVPIVKSLDVYFPVEKDDERLNETFEQLKKLATDFQVDIIINDKPNYDSEDVESGLICTLVGPQNTLTTLRPLIFTISEQLRNNDQIFIESIDLKSQSLLPFLFGVKQSNLLHVKDVYHVDIYFPDIIPFNNANKPRVYLLGPIHSTVLLAKDALTECVSKCEGTLFYQELGGVSPGKLEFIKRYLMDDVQSLMYKYGSYILFNEDFLGFQSTSVTLLRSLVKDFTLSILQHVSEIKITMESDFEFQEEHIEKLIYGEKPLDSIIVRDVSKKNQVIIITYDNIDEDDENLRLPVFPIVKQFLELYPSVLEIKSIFEIHPDYDDFISGKKNGKLTRIMEKGHSQVNLDYEQDDKNMFLSILTNDYKSFEESYLLLLDELPSEGTFFIPEVYHRPAIGSGGSIIQTTMRKHNVFIQFSNTFLLPQNGLSFVRFDNVVIRCPSKNRRGIKLAIEDLKTLIGEYSKQQPKTEIKLSPSQYLYVLHEHINDIGHLEKQHNVFIDFPQRASENITVMAVMGNDENSYFSAEEFINNIFGIEKTVSLSVSIFDNSKLPISKMYNEIIIPLFVKFKIFISLFDKSLNVVYGKHRTLVKEIEDLISQYLEKYDVIVIGKKNVTNFIASTTIGSAFDQQERGKPISTPSKGSSVPPYNQNSFKRLPPLYQNPSDSAGPRGKPSLMKPYNQPSPYYRYGYNYGYNYMYDYSNMYPPK</sequence>
<accession>A0ABR4NTG8</accession>
<dbReference type="InterPro" id="IPR036612">
    <property type="entry name" value="KH_dom_type_1_sf"/>
</dbReference>
<evidence type="ECO:0000259" key="2">
    <source>
        <dbReference type="SMART" id="SM00322"/>
    </source>
</evidence>
<protein>
    <recommendedName>
        <fullName evidence="2">K Homology domain-containing protein</fullName>
    </recommendedName>
</protein>
<gene>
    <name evidence="3" type="ORF">RNJ44_00305</name>
</gene>
<dbReference type="SMART" id="SM00322">
    <property type="entry name" value="KH"/>
    <property type="match status" value="1"/>
</dbReference>
<name>A0ABR4NTG8_9SACH</name>
<keyword evidence="4" id="KW-1185">Reference proteome</keyword>
<evidence type="ECO:0000256" key="1">
    <source>
        <dbReference type="SAM" id="MobiDB-lite"/>
    </source>
</evidence>
<dbReference type="SUPFAM" id="SSF54791">
    <property type="entry name" value="Eukaryotic type KH-domain (KH-domain type I)"/>
    <property type="match status" value="1"/>
</dbReference>
<dbReference type="InterPro" id="IPR004087">
    <property type="entry name" value="KH_dom"/>
</dbReference>